<dbReference type="InterPro" id="IPR018114">
    <property type="entry name" value="TRYPSIN_HIS"/>
</dbReference>
<dbReference type="PROSITE" id="PS50240">
    <property type="entry name" value="TRYPSIN_DOM"/>
    <property type="match status" value="1"/>
</dbReference>
<feature type="domain" description="Peptidase S1" evidence="2">
    <location>
        <begin position="25"/>
        <end position="315"/>
    </location>
</feature>
<keyword evidence="1" id="KW-0732">Signal</keyword>
<dbReference type="InterPro" id="IPR051333">
    <property type="entry name" value="CLIP_Serine_Protease"/>
</dbReference>
<name>A0A1U7HF42_9CYAN</name>
<gene>
    <name evidence="3" type="ORF">NIES593_13225</name>
</gene>
<dbReference type="Proteomes" id="UP000186868">
    <property type="component" value="Unassembled WGS sequence"/>
</dbReference>
<dbReference type="PANTHER" id="PTHR24260:SF132">
    <property type="entry name" value="PEPTIDASE S1 DOMAIN-CONTAINING PROTEIN"/>
    <property type="match status" value="1"/>
</dbReference>
<reference evidence="3 4" key="1">
    <citation type="submission" date="2016-11" db="EMBL/GenBank/DDBJ databases">
        <title>Draft Genome Sequences of Nine Cyanobacterial Strains from Diverse Habitats.</title>
        <authorList>
            <person name="Zhu T."/>
            <person name="Hou S."/>
            <person name="Lu X."/>
            <person name="Hess W.R."/>
        </authorList>
    </citation>
    <scope>NUCLEOTIDE SEQUENCE [LARGE SCALE GENOMIC DNA]</scope>
    <source>
        <strain evidence="3 4">NIES-593</strain>
    </source>
</reference>
<dbReference type="PROSITE" id="PS00134">
    <property type="entry name" value="TRYPSIN_HIS"/>
    <property type="match status" value="1"/>
</dbReference>
<dbReference type="SMART" id="SM00020">
    <property type="entry name" value="Tryp_SPc"/>
    <property type="match status" value="1"/>
</dbReference>
<evidence type="ECO:0000313" key="4">
    <source>
        <dbReference type="Proteomes" id="UP000186868"/>
    </source>
</evidence>
<dbReference type="EMBL" id="MRCB01000015">
    <property type="protein sequence ID" value="OKH22158.1"/>
    <property type="molecule type" value="Genomic_DNA"/>
</dbReference>
<comment type="caution">
    <text evidence="3">The sequence shown here is derived from an EMBL/GenBank/DDBJ whole genome shotgun (WGS) entry which is preliminary data.</text>
</comment>
<dbReference type="GO" id="GO:0006508">
    <property type="term" value="P:proteolysis"/>
    <property type="evidence" value="ECO:0007669"/>
    <property type="project" value="InterPro"/>
</dbReference>
<dbReference type="PANTHER" id="PTHR24260">
    <property type="match status" value="1"/>
</dbReference>
<sequence>MLPARHANAAKVRLLVVFLGLVASIASGSQVGATTFHSQTSLVQRRIATVDNPNDYITSGFNGVARLAGQESNRHSCAGSLLKTGLHLLTAGHCVFEFKPQDFVLDFGEIQLSAAQFFIHPEYEHSIAANDIAIIELTTKAPQQLTRYEIYRDNNEIGKVFNLVGYGAFGTGDRGAGLSPADFDYQKRLGQNTYDASGELLNGLIPDFPILPGTLAYDFDNGLPENDAFGIVFGSQYANLGLGLEEVNSALGDSGSPNFIDGLIAGITSYGFGANYSDRLLSTDLTPTRTDSSFGEFSVDTRVSFYARWIDSVLQNNNSVSIPEPRPLTGLAIVSAGFLLKRNKYRHD</sequence>
<dbReference type="InterPro" id="IPR009003">
    <property type="entry name" value="Peptidase_S1_PA"/>
</dbReference>
<dbReference type="STRING" id="1921803.NIES593_13225"/>
<evidence type="ECO:0000259" key="2">
    <source>
        <dbReference type="PROSITE" id="PS50240"/>
    </source>
</evidence>
<dbReference type="SUPFAM" id="SSF50494">
    <property type="entry name" value="Trypsin-like serine proteases"/>
    <property type="match status" value="1"/>
</dbReference>
<dbReference type="Pfam" id="PF00089">
    <property type="entry name" value="Trypsin"/>
    <property type="match status" value="1"/>
</dbReference>
<evidence type="ECO:0000313" key="3">
    <source>
        <dbReference type="EMBL" id="OKH22158.1"/>
    </source>
</evidence>
<organism evidence="3 4">
    <name type="scientific">Hydrococcus rivularis NIES-593</name>
    <dbReference type="NCBI Taxonomy" id="1921803"/>
    <lineage>
        <taxon>Bacteria</taxon>
        <taxon>Bacillati</taxon>
        <taxon>Cyanobacteriota</taxon>
        <taxon>Cyanophyceae</taxon>
        <taxon>Pleurocapsales</taxon>
        <taxon>Hydrococcaceae</taxon>
        <taxon>Hydrococcus</taxon>
    </lineage>
</organism>
<proteinExistence type="predicted"/>
<dbReference type="GO" id="GO:0004252">
    <property type="term" value="F:serine-type endopeptidase activity"/>
    <property type="evidence" value="ECO:0007669"/>
    <property type="project" value="InterPro"/>
</dbReference>
<feature type="signal peptide" evidence="1">
    <location>
        <begin position="1"/>
        <end position="28"/>
    </location>
</feature>
<dbReference type="InterPro" id="IPR001254">
    <property type="entry name" value="Trypsin_dom"/>
</dbReference>
<evidence type="ECO:0000256" key="1">
    <source>
        <dbReference type="SAM" id="SignalP"/>
    </source>
</evidence>
<keyword evidence="4" id="KW-1185">Reference proteome</keyword>
<feature type="chain" id="PRO_5012640260" description="Peptidase S1 domain-containing protein" evidence="1">
    <location>
        <begin position="29"/>
        <end position="348"/>
    </location>
</feature>
<dbReference type="AlphaFoldDB" id="A0A1U7HF42"/>
<dbReference type="Gene3D" id="2.40.10.10">
    <property type="entry name" value="Trypsin-like serine proteases"/>
    <property type="match status" value="2"/>
</dbReference>
<accession>A0A1U7HF42</accession>
<protein>
    <recommendedName>
        <fullName evidence="2">Peptidase S1 domain-containing protein</fullName>
    </recommendedName>
</protein>
<dbReference type="InterPro" id="IPR043504">
    <property type="entry name" value="Peptidase_S1_PA_chymotrypsin"/>
</dbReference>